<evidence type="ECO:0000256" key="1">
    <source>
        <dbReference type="SAM" id="MobiDB-lite"/>
    </source>
</evidence>
<dbReference type="Proteomes" id="UP000482800">
    <property type="component" value="Unassembled WGS sequence"/>
</dbReference>
<keyword evidence="4" id="KW-1185">Reference proteome</keyword>
<feature type="compositionally biased region" description="Pro residues" evidence="1">
    <location>
        <begin position="9"/>
        <end position="22"/>
    </location>
</feature>
<feature type="transmembrane region" description="Helical" evidence="2">
    <location>
        <begin position="50"/>
        <end position="69"/>
    </location>
</feature>
<organism evidence="3 4">
    <name type="scientific">Phytohabitans houttuyneae</name>
    <dbReference type="NCBI Taxonomy" id="1076126"/>
    <lineage>
        <taxon>Bacteria</taxon>
        <taxon>Bacillati</taxon>
        <taxon>Actinomycetota</taxon>
        <taxon>Actinomycetes</taxon>
        <taxon>Micromonosporales</taxon>
        <taxon>Micromonosporaceae</taxon>
    </lineage>
</organism>
<sequence length="546" mass="58970">MHPADVDEPLPPAGPWAPPELPDPALSGWVPPPPADTIEVEQASRPWGPIIGGSALAAAIVGLGVFNVFGVAGLAVAGAVTAAGAPAAAVGVADFRRRLKTGRWRAPGSGRGRRGAGAAAGRLGQALKGVRRTPSRSGGGGRLGGMLRGARRAGAGGRAKPTRGKLAAVRSGGLLGRRGAGAGRAGAGRRAGLLGRLRRPRAGLGRGSGWLLGNSLPRSATQRAGRRGLGRKRQLLAAMGLGHTPATRKQQRMALRAMRLNRRLEARRRRYARRDERRTARGARRAVRRQRWSGRLARTWRAPWRTVRWLGRRGRRPLSAAWRRILRTRWARKAKDVGFRRALRLVLAWWWQRLRSLLWVPEPEPVAAATPVPDQHDDEQDSDAPAVARPPRVRRPAPPVVFRPPVSAPAVAPPRSKTRGRGTGMSDGRPLHPAWEAVVEAFREHVGGYEMPEGGEGIPDADSFLGTAGEAFRQFQEIMAGLADRFDGDEPVEAEVADHWRDCGGGMGQMGESADEVYETWRVAQAADIERHENPRPNESKTNIPA</sequence>
<dbReference type="EMBL" id="BLPF01000001">
    <property type="protein sequence ID" value="GFJ79444.1"/>
    <property type="molecule type" value="Genomic_DNA"/>
</dbReference>
<dbReference type="AlphaFoldDB" id="A0A6V8K6Q8"/>
<evidence type="ECO:0000313" key="3">
    <source>
        <dbReference type="EMBL" id="GFJ79444.1"/>
    </source>
</evidence>
<gene>
    <name evidence="3" type="ORF">Phou_036240</name>
</gene>
<name>A0A6V8K6Q8_9ACTN</name>
<feature type="region of interest" description="Disordered" evidence="1">
    <location>
        <begin position="104"/>
        <end position="123"/>
    </location>
</feature>
<feature type="compositionally biased region" description="Gly residues" evidence="1">
    <location>
        <begin position="137"/>
        <end position="147"/>
    </location>
</feature>
<feature type="region of interest" description="Disordered" evidence="1">
    <location>
        <begin position="1"/>
        <end position="31"/>
    </location>
</feature>
<keyword evidence="2" id="KW-0812">Transmembrane</keyword>
<feature type="transmembrane region" description="Helical" evidence="2">
    <location>
        <begin position="75"/>
        <end position="95"/>
    </location>
</feature>
<feature type="region of interest" description="Disordered" evidence="1">
    <location>
        <begin position="128"/>
        <end position="165"/>
    </location>
</feature>
<reference evidence="3 4" key="2">
    <citation type="submission" date="2020-03" db="EMBL/GenBank/DDBJ databases">
        <authorList>
            <person name="Ichikawa N."/>
            <person name="Kimura A."/>
            <person name="Kitahashi Y."/>
            <person name="Uohara A."/>
        </authorList>
    </citation>
    <scope>NUCLEOTIDE SEQUENCE [LARGE SCALE GENOMIC DNA]</scope>
    <source>
        <strain evidence="3 4">NBRC 108639</strain>
    </source>
</reference>
<keyword evidence="2" id="KW-0472">Membrane</keyword>
<protein>
    <submittedName>
        <fullName evidence="3">Uncharacterized protein</fullName>
    </submittedName>
</protein>
<reference evidence="3 4" key="1">
    <citation type="submission" date="2020-03" db="EMBL/GenBank/DDBJ databases">
        <title>Whole genome shotgun sequence of Phytohabitans houttuyneae NBRC 108639.</title>
        <authorList>
            <person name="Komaki H."/>
            <person name="Tamura T."/>
        </authorList>
    </citation>
    <scope>NUCLEOTIDE SEQUENCE [LARGE SCALE GENOMIC DNA]</scope>
    <source>
        <strain evidence="3 4">NBRC 108639</strain>
    </source>
</reference>
<keyword evidence="2" id="KW-1133">Transmembrane helix</keyword>
<feature type="region of interest" description="Disordered" evidence="1">
    <location>
        <begin position="368"/>
        <end position="430"/>
    </location>
</feature>
<comment type="caution">
    <text evidence="3">The sequence shown here is derived from an EMBL/GenBank/DDBJ whole genome shotgun (WGS) entry which is preliminary data.</text>
</comment>
<evidence type="ECO:0000313" key="4">
    <source>
        <dbReference type="Proteomes" id="UP000482800"/>
    </source>
</evidence>
<evidence type="ECO:0000256" key="2">
    <source>
        <dbReference type="SAM" id="Phobius"/>
    </source>
</evidence>
<feature type="compositionally biased region" description="Low complexity" evidence="1">
    <location>
        <begin position="403"/>
        <end position="415"/>
    </location>
</feature>
<proteinExistence type="predicted"/>
<accession>A0A6V8K6Q8</accession>